<gene>
    <name evidence="2" type="ORF">SAMN06272737_112136</name>
</gene>
<dbReference type="Proteomes" id="UP000198403">
    <property type="component" value="Unassembled WGS sequence"/>
</dbReference>
<dbReference type="Gene3D" id="3.10.290.30">
    <property type="entry name" value="MM3350-like"/>
    <property type="match status" value="1"/>
</dbReference>
<sequence length="163" mass="18156">MPGALTLRELHAVLQTAMGWQDAHLHLFRVGNVLYGDIEDFPGELRDDETTTVSDVARIAGEFRYEYDFGDGWEHAIQVGQRLLAVGLGTPHCFDGARACPPEDCGGAPGYDRLLVVLADPAHPEHAELVDWVGAEFDPEAFDRDATNGLLELYDRHTRRRRS</sequence>
<keyword evidence="3" id="KW-1185">Reference proteome</keyword>
<reference evidence="2 3" key="1">
    <citation type="submission" date="2017-06" db="EMBL/GenBank/DDBJ databases">
        <authorList>
            <person name="Kim H.J."/>
            <person name="Triplett B.A."/>
        </authorList>
    </citation>
    <scope>NUCLEOTIDE SEQUENCE [LARGE SCALE GENOMIC DNA]</scope>
    <source>
        <strain evidence="2 3">DSM 44272</strain>
    </source>
</reference>
<protein>
    <submittedName>
        <fullName evidence="2">PRiA4b ORF-3-like protein</fullName>
    </submittedName>
</protein>
<feature type="domain" description="Plasmid pRiA4b Orf3-like" evidence="1">
    <location>
        <begin position="2"/>
        <end position="145"/>
    </location>
</feature>
<organism evidence="2 3">
    <name type="scientific">Blastococcus mobilis</name>
    <dbReference type="NCBI Taxonomy" id="1938746"/>
    <lineage>
        <taxon>Bacteria</taxon>
        <taxon>Bacillati</taxon>
        <taxon>Actinomycetota</taxon>
        <taxon>Actinomycetes</taxon>
        <taxon>Geodermatophilales</taxon>
        <taxon>Geodermatophilaceae</taxon>
        <taxon>Blastococcus</taxon>
    </lineage>
</organism>
<proteinExistence type="predicted"/>
<evidence type="ECO:0000313" key="3">
    <source>
        <dbReference type="Proteomes" id="UP000198403"/>
    </source>
</evidence>
<name>A0A238XBQ9_9ACTN</name>
<dbReference type="SUPFAM" id="SSF159941">
    <property type="entry name" value="MM3350-like"/>
    <property type="match status" value="1"/>
</dbReference>
<dbReference type="AlphaFoldDB" id="A0A238XBQ9"/>
<evidence type="ECO:0000313" key="2">
    <source>
        <dbReference type="EMBL" id="SNR56130.1"/>
    </source>
</evidence>
<evidence type="ECO:0000259" key="1">
    <source>
        <dbReference type="Pfam" id="PF07929"/>
    </source>
</evidence>
<dbReference type="RefSeq" id="WP_254920606.1">
    <property type="nucleotide sequence ID" value="NZ_FZNO01000012.1"/>
</dbReference>
<dbReference type="Pfam" id="PF07929">
    <property type="entry name" value="PRiA4_ORF3"/>
    <property type="match status" value="1"/>
</dbReference>
<dbReference type="PANTHER" id="PTHR41878:SF1">
    <property type="entry name" value="TNPR PROTEIN"/>
    <property type="match status" value="1"/>
</dbReference>
<accession>A0A238XBQ9</accession>
<dbReference type="EMBL" id="FZNO01000012">
    <property type="protein sequence ID" value="SNR56130.1"/>
    <property type="molecule type" value="Genomic_DNA"/>
</dbReference>
<dbReference type="InterPro" id="IPR012912">
    <property type="entry name" value="Plasmid_pRiA4b_Orf3-like"/>
</dbReference>
<dbReference type="PANTHER" id="PTHR41878">
    <property type="entry name" value="LEXA REPRESSOR-RELATED"/>
    <property type="match status" value="1"/>
</dbReference>
<dbReference type="InterPro" id="IPR024047">
    <property type="entry name" value="MM3350-like_sf"/>
</dbReference>